<dbReference type="EMBL" id="CP136137">
    <property type="protein sequence ID" value="WYY06349.1"/>
    <property type="molecule type" value="Genomic_DNA"/>
</dbReference>
<evidence type="ECO:0000313" key="4">
    <source>
        <dbReference type="EMBL" id="WYY06349.1"/>
    </source>
</evidence>
<organism evidence="4 5">
    <name type="scientific">Gordonia hydrophobica</name>
    <dbReference type="NCBI Taxonomy" id="40516"/>
    <lineage>
        <taxon>Bacteria</taxon>
        <taxon>Bacillati</taxon>
        <taxon>Actinomycetota</taxon>
        <taxon>Actinomycetes</taxon>
        <taxon>Mycobacteriales</taxon>
        <taxon>Gordoniaceae</taxon>
        <taxon>Gordonia</taxon>
    </lineage>
</organism>
<dbReference type="Pfam" id="PF13561">
    <property type="entry name" value="adh_short_C2"/>
    <property type="match status" value="1"/>
</dbReference>
<keyword evidence="5" id="KW-1185">Reference proteome</keyword>
<dbReference type="SMART" id="SM00822">
    <property type="entry name" value="PKS_KR"/>
    <property type="match status" value="1"/>
</dbReference>
<evidence type="ECO:0000256" key="2">
    <source>
        <dbReference type="ARBA" id="ARBA00023002"/>
    </source>
</evidence>
<comment type="similarity">
    <text evidence="1">Belongs to the short-chain dehydrogenases/reductases (SDR) family.</text>
</comment>
<dbReference type="Gene3D" id="3.40.50.720">
    <property type="entry name" value="NAD(P)-binding Rossmann-like Domain"/>
    <property type="match status" value="1"/>
</dbReference>
<keyword evidence="2" id="KW-0560">Oxidoreductase</keyword>
<name>A0ABZ2TY13_9ACTN</name>
<dbReference type="PANTHER" id="PTHR42760">
    <property type="entry name" value="SHORT-CHAIN DEHYDROGENASES/REDUCTASES FAMILY MEMBER"/>
    <property type="match status" value="1"/>
</dbReference>
<protein>
    <submittedName>
        <fullName evidence="4">SDR family oxidoreductase</fullName>
    </submittedName>
</protein>
<dbReference type="PRINTS" id="PR00081">
    <property type="entry name" value="GDHRDH"/>
</dbReference>
<dbReference type="InterPro" id="IPR002347">
    <property type="entry name" value="SDR_fam"/>
</dbReference>
<evidence type="ECO:0000256" key="1">
    <source>
        <dbReference type="ARBA" id="ARBA00006484"/>
    </source>
</evidence>
<dbReference type="PANTHER" id="PTHR42760:SF133">
    <property type="entry name" value="3-OXOACYL-[ACYL-CARRIER-PROTEIN] REDUCTASE"/>
    <property type="match status" value="1"/>
</dbReference>
<evidence type="ECO:0000259" key="3">
    <source>
        <dbReference type="SMART" id="SM00822"/>
    </source>
</evidence>
<dbReference type="SUPFAM" id="SSF51735">
    <property type="entry name" value="NAD(P)-binding Rossmann-fold domains"/>
    <property type="match status" value="1"/>
</dbReference>
<feature type="domain" description="Ketoreductase" evidence="3">
    <location>
        <begin position="6"/>
        <end position="179"/>
    </location>
</feature>
<dbReference type="RefSeq" id="WP_066162409.1">
    <property type="nucleotide sequence ID" value="NZ_CP136137.1"/>
</dbReference>
<evidence type="ECO:0000313" key="5">
    <source>
        <dbReference type="Proteomes" id="UP001479933"/>
    </source>
</evidence>
<dbReference type="InterPro" id="IPR057326">
    <property type="entry name" value="KR_dom"/>
</dbReference>
<dbReference type="InterPro" id="IPR036291">
    <property type="entry name" value="NAD(P)-bd_dom_sf"/>
</dbReference>
<accession>A0ABZ2TY13</accession>
<reference evidence="4 5" key="1">
    <citation type="journal article" date="2023" name="Virus Evol.">
        <title>Computational host range prediction-The good, the bad, and the ugly.</title>
        <authorList>
            <person name="Howell A.A."/>
            <person name="Versoza C.J."/>
            <person name="Pfeifer S.P."/>
        </authorList>
    </citation>
    <scope>NUCLEOTIDE SEQUENCE [LARGE SCALE GENOMIC DNA]</scope>
    <source>
        <strain evidence="4 5">1610/1b</strain>
    </source>
</reference>
<sequence>MTAAGTSALVIGGGGGIGAAVARRLAAEHAVVVGYRDRRDRAEAVAASIGDGAVVCGADVRHESGVAEALDAAERLGPVHTVVHCAGAWDYTRVTELTEASLDDDFATNLRSALLTLAAAGRRVVDGGRIVLVSSAAAYLAPGRQVSYSAMKAGLEAGSRAAAKELGKRGITVNVVRPGATDTERLRNSTAEKAIEAMASMPALRRLGTPADVADVVAFLASEQARWVTGTVVDATGGLW</sequence>
<dbReference type="Proteomes" id="UP001479933">
    <property type="component" value="Chromosome"/>
</dbReference>
<proteinExistence type="inferred from homology"/>
<gene>
    <name evidence="4" type="ORF">RVF87_14895</name>
</gene>